<evidence type="ECO:0000256" key="6">
    <source>
        <dbReference type="PIRSR" id="PIRSR004869-50"/>
    </source>
</evidence>
<evidence type="ECO:0000256" key="4">
    <source>
        <dbReference type="ARBA" id="ARBA00023004"/>
    </source>
</evidence>
<evidence type="ECO:0000256" key="3">
    <source>
        <dbReference type="ARBA" id="ARBA00022723"/>
    </source>
</evidence>
<evidence type="ECO:0000256" key="2">
    <source>
        <dbReference type="ARBA" id="ARBA00022691"/>
    </source>
</evidence>
<dbReference type="PIRSF" id="PIRSF004869">
    <property type="entry name" value="PflX_prd"/>
    <property type="match status" value="1"/>
</dbReference>
<gene>
    <name evidence="8" type="ORF">AC477_03475</name>
</gene>
<comment type="cofactor">
    <cofactor evidence="6">
        <name>[4Fe-4S] cluster</name>
        <dbReference type="ChEBI" id="CHEBI:49883"/>
    </cofactor>
    <text evidence="6">Binds 1 [4Fe-4S] cluster. The cluster is coordinated with 3 cysteines and an exchangeable S-adenosyl-L-methionine.</text>
</comment>
<dbReference type="AlphaFoldDB" id="A0A0M0BV17"/>
<feature type="binding site" evidence="6">
    <location>
        <position position="87"/>
    </location>
    <ligand>
        <name>[4Fe-4S] cluster</name>
        <dbReference type="ChEBI" id="CHEBI:49883"/>
        <note>4Fe-4S-S-AdoMet</note>
    </ligand>
</feature>
<dbReference type="PANTHER" id="PTHR30352:SF5">
    <property type="entry name" value="PYRUVATE FORMATE-LYASE 1-ACTIVATING ENZYME"/>
    <property type="match status" value="1"/>
</dbReference>
<evidence type="ECO:0000256" key="1">
    <source>
        <dbReference type="ARBA" id="ARBA00022485"/>
    </source>
</evidence>
<dbReference type="CDD" id="cd01335">
    <property type="entry name" value="Radical_SAM"/>
    <property type="match status" value="1"/>
</dbReference>
<dbReference type="SFLD" id="SFLDG01101">
    <property type="entry name" value="Uncharacterised_Radical_SAM_Su"/>
    <property type="match status" value="1"/>
</dbReference>
<dbReference type="InterPro" id="IPR006638">
    <property type="entry name" value="Elp3/MiaA/NifB-like_rSAM"/>
</dbReference>
<keyword evidence="2 6" id="KW-0949">S-adenosyl-L-methionine</keyword>
<keyword evidence="5 6" id="KW-0411">Iron-sulfur</keyword>
<organism evidence="8 9">
    <name type="scientific">miscellaneous Crenarchaeota group-1 archaeon SG8-32-1</name>
    <dbReference type="NCBI Taxonomy" id="1685124"/>
    <lineage>
        <taxon>Archaea</taxon>
        <taxon>Candidatus Bathyarchaeota</taxon>
        <taxon>MCG-1</taxon>
    </lineage>
</organism>
<dbReference type="PANTHER" id="PTHR30352">
    <property type="entry name" value="PYRUVATE FORMATE-LYASE-ACTIVATING ENZYME"/>
    <property type="match status" value="1"/>
</dbReference>
<keyword evidence="3 6" id="KW-0479">Metal-binding</keyword>
<evidence type="ECO:0000313" key="9">
    <source>
        <dbReference type="Proteomes" id="UP000037237"/>
    </source>
</evidence>
<protein>
    <submittedName>
        <fullName evidence="8">Radical SAM protein</fullName>
    </submittedName>
</protein>
<dbReference type="Pfam" id="PF04055">
    <property type="entry name" value="Radical_SAM"/>
    <property type="match status" value="1"/>
</dbReference>
<evidence type="ECO:0000313" key="8">
    <source>
        <dbReference type="EMBL" id="KON32021.1"/>
    </source>
</evidence>
<dbReference type="EMBL" id="LFWU01000080">
    <property type="protein sequence ID" value="KON32021.1"/>
    <property type="molecule type" value="Genomic_DNA"/>
</dbReference>
<accession>A0A0M0BV17</accession>
<feature type="domain" description="Radical SAM core" evidence="7">
    <location>
        <begin position="68"/>
        <end position="287"/>
    </location>
</feature>
<dbReference type="PROSITE" id="PS51918">
    <property type="entry name" value="RADICAL_SAM"/>
    <property type="match status" value="1"/>
</dbReference>
<evidence type="ECO:0000256" key="5">
    <source>
        <dbReference type="ARBA" id="ARBA00023014"/>
    </source>
</evidence>
<feature type="binding site" evidence="6">
    <location>
        <position position="83"/>
    </location>
    <ligand>
        <name>[4Fe-4S] cluster</name>
        <dbReference type="ChEBI" id="CHEBI:49883"/>
        <note>4Fe-4S-S-AdoMet</note>
    </ligand>
</feature>
<dbReference type="InterPro" id="IPR058240">
    <property type="entry name" value="rSAM_sf"/>
</dbReference>
<dbReference type="GO" id="GO:0003824">
    <property type="term" value="F:catalytic activity"/>
    <property type="evidence" value="ECO:0007669"/>
    <property type="project" value="InterPro"/>
</dbReference>
<keyword evidence="4 6" id="KW-0408">Iron</keyword>
<dbReference type="InterPro" id="IPR027596">
    <property type="entry name" value="AmmeMemoSam_rS"/>
</dbReference>
<comment type="caution">
    <text evidence="8">The sequence shown here is derived from an EMBL/GenBank/DDBJ whole genome shotgun (WGS) entry which is preliminary data.</text>
</comment>
<name>A0A0M0BV17_9ARCH</name>
<dbReference type="GO" id="GO:0051539">
    <property type="term" value="F:4 iron, 4 sulfur cluster binding"/>
    <property type="evidence" value="ECO:0007669"/>
    <property type="project" value="UniProtKB-KW"/>
</dbReference>
<dbReference type="Gene3D" id="3.20.20.70">
    <property type="entry name" value="Aldolase class I"/>
    <property type="match status" value="1"/>
</dbReference>
<dbReference type="SMART" id="SM00729">
    <property type="entry name" value="Elp3"/>
    <property type="match status" value="1"/>
</dbReference>
<reference evidence="8 9" key="1">
    <citation type="submission" date="2015-06" db="EMBL/GenBank/DDBJ databases">
        <title>New insights into the roles of widespread benthic archaea in carbon and nitrogen cycling.</title>
        <authorList>
            <person name="Lazar C.S."/>
            <person name="Baker B.J."/>
            <person name="Seitz K.W."/>
            <person name="Hyde A.S."/>
            <person name="Dick G.J."/>
            <person name="Hinrichs K.-U."/>
            <person name="Teske A.P."/>
        </authorList>
    </citation>
    <scope>NUCLEOTIDE SEQUENCE [LARGE SCALE GENOMIC DNA]</scope>
    <source>
        <strain evidence="8">SG8-32-1</strain>
    </source>
</reference>
<keyword evidence="1" id="KW-0004">4Fe-4S</keyword>
<evidence type="ECO:0000259" key="7">
    <source>
        <dbReference type="PROSITE" id="PS51918"/>
    </source>
</evidence>
<dbReference type="InterPro" id="IPR016431">
    <property type="entry name" value="Pyrv-formate_lyase-activ_prd"/>
</dbReference>
<dbReference type="InterPro" id="IPR007197">
    <property type="entry name" value="rSAM"/>
</dbReference>
<dbReference type="SFLD" id="SFLDS00029">
    <property type="entry name" value="Radical_SAM"/>
    <property type="match status" value="1"/>
</dbReference>
<dbReference type="SUPFAM" id="SSF102114">
    <property type="entry name" value="Radical SAM enzymes"/>
    <property type="match status" value="1"/>
</dbReference>
<dbReference type="NCBIfam" id="TIGR04337">
    <property type="entry name" value="AmmeMemoSam_rS"/>
    <property type="match status" value="1"/>
</dbReference>
<dbReference type="InterPro" id="IPR034457">
    <property type="entry name" value="Organic_radical-activating"/>
</dbReference>
<proteinExistence type="predicted"/>
<dbReference type="Proteomes" id="UP000037237">
    <property type="component" value="Unassembled WGS sequence"/>
</dbReference>
<feature type="binding site" evidence="6">
    <location>
        <position position="90"/>
    </location>
    <ligand>
        <name>[4Fe-4S] cluster</name>
        <dbReference type="ChEBI" id="CHEBI:49883"/>
        <note>4Fe-4S-S-AdoMet</note>
    </ligand>
</feature>
<dbReference type="GO" id="GO:0046872">
    <property type="term" value="F:metal ion binding"/>
    <property type="evidence" value="ECO:0007669"/>
    <property type="project" value="UniProtKB-KW"/>
</dbReference>
<sequence length="335" mass="38192">MKEAMFYEKLNNEMVNCNLCAHRCRKIEDSKRGICSVRENRGGKLYSLVYSKVIARSVDPIEKKPLFHFHPGSMSYSVATVGCNFRCDNCQNFDISQLPKERKIIIGKKTSPEEIVASAKRNNCKSIAYTYSEPTIFFEYAYDIAKLAKKEGLKNVFVTNGYITPEALKEIGPYLDAANVDLKSFSEQFYLNNCGAHLKPVLEAIRLFKSLGVWIEITTLIIPDLNDSEEELHMIAEFIKGVGEEIPWHISQFHPMYKLPHLARTPVETLRQARKIGLETGLRYVYEGNVPGETGENTYCYNCGETLIRRFGYRIKEKIKTECPCCGTKIDGAYN</sequence>
<dbReference type="InterPro" id="IPR013785">
    <property type="entry name" value="Aldolase_TIM"/>
</dbReference>
<dbReference type="PATRIC" id="fig|1685124.3.peg.668"/>